<keyword evidence="2" id="KW-0675">Receptor</keyword>
<evidence type="ECO:0000259" key="4">
    <source>
        <dbReference type="Pfam" id="PF26588"/>
    </source>
</evidence>
<evidence type="ECO:0000256" key="3">
    <source>
        <dbReference type="SAM" id="MobiDB-lite"/>
    </source>
</evidence>
<reference evidence="5" key="1">
    <citation type="thesis" date="2021" institute="BYU ScholarsArchive" country="Provo, UT, USA">
        <title>Applications of and Algorithms for Genome Assembly and Genomic Analyses with an Emphasis on Marine Teleosts.</title>
        <authorList>
            <person name="Pickett B.D."/>
        </authorList>
    </citation>
    <scope>NUCLEOTIDE SEQUENCE</scope>
    <source>
        <strain evidence="5">HI-2016</strain>
    </source>
</reference>
<dbReference type="InterPro" id="IPR036445">
    <property type="entry name" value="GPCR_2_extracell_dom_sf"/>
</dbReference>
<evidence type="ECO:0000313" key="6">
    <source>
        <dbReference type="Proteomes" id="UP000824540"/>
    </source>
</evidence>
<dbReference type="GO" id="GO:0098978">
    <property type="term" value="C:glutamatergic synapse"/>
    <property type="evidence" value="ECO:0007669"/>
    <property type="project" value="TreeGrafter"/>
</dbReference>
<gene>
    <name evidence="5" type="ORF">JZ751_011063</name>
</gene>
<feature type="domain" description="ADGRA2/3 GAIN" evidence="4">
    <location>
        <begin position="221"/>
        <end position="324"/>
    </location>
</feature>
<accession>A0A8T2NW83</accession>
<feature type="region of interest" description="Disordered" evidence="3">
    <location>
        <begin position="417"/>
        <end position="448"/>
    </location>
</feature>
<comment type="similarity">
    <text evidence="1">Belongs to the G-protein coupled receptor 2 family. Adhesion G-protein coupled receptor (ADGR) subfamily.</text>
</comment>
<dbReference type="GO" id="GO:0007166">
    <property type="term" value="P:cell surface receptor signaling pathway"/>
    <property type="evidence" value="ECO:0007669"/>
    <property type="project" value="TreeGrafter"/>
</dbReference>
<dbReference type="EMBL" id="JAFBMS010000020">
    <property type="protein sequence ID" value="KAG9344394.1"/>
    <property type="molecule type" value="Genomic_DNA"/>
</dbReference>
<dbReference type="Pfam" id="PF26588">
    <property type="entry name" value="GAIN_ADGRA3"/>
    <property type="match status" value="1"/>
</dbReference>
<dbReference type="OrthoDB" id="6134459at2759"/>
<feature type="compositionally biased region" description="Basic and acidic residues" evidence="3">
    <location>
        <begin position="438"/>
        <end position="447"/>
    </location>
</feature>
<keyword evidence="6" id="KW-1185">Reference proteome</keyword>
<evidence type="ECO:0000256" key="2">
    <source>
        <dbReference type="ARBA" id="ARBA00023170"/>
    </source>
</evidence>
<dbReference type="GO" id="GO:0014069">
    <property type="term" value="C:postsynaptic density"/>
    <property type="evidence" value="ECO:0007669"/>
    <property type="project" value="TreeGrafter"/>
</dbReference>
<dbReference type="GO" id="GO:0004930">
    <property type="term" value="F:G protein-coupled receptor activity"/>
    <property type="evidence" value="ECO:0007669"/>
    <property type="project" value="InterPro"/>
</dbReference>
<comment type="caution">
    <text evidence="5">The sequence shown here is derived from an EMBL/GenBank/DDBJ whole genome shotgun (WGS) entry which is preliminary data.</text>
</comment>
<proteinExistence type="inferred from homology"/>
<sequence>MERDREIVREKKENDRWREMKRDKWREIERDRPEEDMKMHLIFSACTSDHDSCVHTPGSPAFPGGQDREGMAAAVRRERSVISLLWFGLRVGTSMAVVFQGLPGVITLTLKVQFEVILSNIDIGLSGHWECLVTSSRGNSTRSMEIVVLETSAPYCPAERVTNNKGDFRTLAGILAFLPCLPQPFSSPSHLSAAREKKAWRRCDRTGRWAEEDYTQCAYASQFTRVLYQISQMTINATNALTLAQQLSAFTSKAALFDDKMDIIFVTHVVEKLMRFVDRIQDLGDYISDIASNMMQVEEHVLWMAQNEARACTRIVQCVERIADLTLTSHTQVISKVPRPLPSLTVIKVSPNIALEAFMIKPSSFSGLSCTAVQQAPLTPEGDMAHIGGVVSVGATGEGETPVDSLLNFECSTANSSGPLAGTPGKQCREPALGPSESRLEQKEKMAELPSYWCTHPRSN</sequence>
<evidence type="ECO:0000313" key="5">
    <source>
        <dbReference type="EMBL" id="KAG9344394.1"/>
    </source>
</evidence>
<protein>
    <recommendedName>
        <fullName evidence="4">ADGRA2/3 GAIN domain-containing protein</fullName>
    </recommendedName>
</protein>
<dbReference type="AlphaFoldDB" id="A0A8T2NW83"/>
<dbReference type="GO" id="GO:0005886">
    <property type="term" value="C:plasma membrane"/>
    <property type="evidence" value="ECO:0007669"/>
    <property type="project" value="TreeGrafter"/>
</dbReference>
<dbReference type="PANTHER" id="PTHR45930">
    <property type="entry name" value="G-PROTEIN COUPLED RECEPTOR 124-LIKE PROTEIN"/>
    <property type="match status" value="1"/>
</dbReference>
<evidence type="ECO:0000256" key="1">
    <source>
        <dbReference type="ARBA" id="ARBA00007343"/>
    </source>
</evidence>
<dbReference type="PANTHER" id="PTHR45930:SF3">
    <property type="entry name" value="ADHESION G PROTEIN-COUPLED RECEPTOR A1"/>
    <property type="match status" value="1"/>
</dbReference>
<dbReference type="SUPFAM" id="SSF111418">
    <property type="entry name" value="Hormone receptor domain"/>
    <property type="match status" value="1"/>
</dbReference>
<organism evidence="5 6">
    <name type="scientific">Albula glossodonta</name>
    <name type="common">roundjaw bonefish</name>
    <dbReference type="NCBI Taxonomy" id="121402"/>
    <lineage>
        <taxon>Eukaryota</taxon>
        <taxon>Metazoa</taxon>
        <taxon>Chordata</taxon>
        <taxon>Craniata</taxon>
        <taxon>Vertebrata</taxon>
        <taxon>Euteleostomi</taxon>
        <taxon>Actinopterygii</taxon>
        <taxon>Neopterygii</taxon>
        <taxon>Teleostei</taxon>
        <taxon>Albuliformes</taxon>
        <taxon>Albulidae</taxon>
        <taxon>Albula</taxon>
    </lineage>
</organism>
<dbReference type="InterPro" id="IPR058808">
    <property type="entry name" value="GAIN_ADGRA2/3"/>
</dbReference>
<dbReference type="Proteomes" id="UP000824540">
    <property type="component" value="Unassembled WGS sequence"/>
</dbReference>
<dbReference type="InterPro" id="IPR051963">
    <property type="entry name" value="Adhesion_GPCR_A"/>
</dbReference>
<name>A0A8T2NW83_9TELE</name>